<dbReference type="PROSITE" id="PS50043">
    <property type="entry name" value="HTH_LUXR_2"/>
    <property type="match status" value="1"/>
</dbReference>
<dbReference type="PRINTS" id="PR00038">
    <property type="entry name" value="HTHLUXR"/>
</dbReference>
<dbReference type="RefSeq" id="WP_197958616.1">
    <property type="nucleotide sequence ID" value="NZ_JACCHP010000003.1"/>
</dbReference>
<gene>
    <name evidence="5" type="ORF">HZZ13_05400</name>
</gene>
<dbReference type="PANTHER" id="PTHR44688:SF16">
    <property type="entry name" value="DNA-BINDING TRANSCRIPTIONAL ACTIVATOR DEVR_DOSR"/>
    <property type="match status" value="1"/>
</dbReference>
<feature type="domain" description="HTH luxR-type" evidence="4">
    <location>
        <begin position="174"/>
        <end position="239"/>
    </location>
</feature>
<name>A0ABS0PJ49_9BRAD</name>
<proteinExistence type="predicted"/>
<dbReference type="InterPro" id="IPR000792">
    <property type="entry name" value="Tscrpt_reg_LuxR_C"/>
</dbReference>
<evidence type="ECO:0000313" key="6">
    <source>
        <dbReference type="Proteomes" id="UP000807370"/>
    </source>
</evidence>
<dbReference type="InterPro" id="IPR016032">
    <property type="entry name" value="Sig_transdc_resp-reg_C-effctor"/>
</dbReference>
<keyword evidence="6" id="KW-1185">Reference proteome</keyword>
<comment type="caution">
    <text evidence="5">The sequence shown here is derived from an EMBL/GenBank/DDBJ whole genome shotgun (WGS) entry which is preliminary data.</text>
</comment>
<evidence type="ECO:0000256" key="1">
    <source>
        <dbReference type="ARBA" id="ARBA00023015"/>
    </source>
</evidence>
<sequence length="242" mass="28284">MNRVRDIVSQDLKLFGDIVVRLQRMDPSVDLRQSILPDLLRLLRADFGASYVWRSDYSNFQHGVSINMDPQNLKRYDDWFQFRDPMTAQLRQRRRASFVEEVLPRRDMIRTEFYNDFLARDGLHHGINMYVFDGDRDLGDFRIWRAAGRPDFESREIDLLTGLEPFLRGAMLRGMHRYEDLTARESDVASLVARGCTDRDISRLLNIGFATVRTHINNAMRKRCCANRAELAALVAREKPIS</sequence>
<protein>
    <submittedName>
        <fullName evidence="5">Helix-turn-helix transcriptional regulator</fullName>
    </submittedName>
</protein>
<keyword evidence="2" id="KW-0238">DNA-binding</keyword>
<accession>A0ABS0PJ49</accession>
<evidence type="ECO:0000259" key="4">
    <source>
        <dbReference type="PROSITE" id="PS50043"/>
    </source>
</evidence>
<keyword evidence="3" id="KW-0804">Transcription</keyword>
<dbReference type="PANTHER" id="PTHR44688">
    <property type="entry name" value="DNA-BINDING TRANSCRIPTIONAL ACTIVATOR DEVR_DOSR"/>
    <property type="match status" value="1"/>
</dbReference>
<evidence type="ECO:0000256" key="2">
    <source>
        <dbReference type="ARBA" id="ARBA00023125"/>
    </source>
</evidence>
<organism evidence="5 6">
    <name type="scientific">Bradyrhizobium agreste</name>
    <dbReference type="NCBI Taxonomy" id="2751811"/>
    <lineage>
        <taxon>Bacteria</taxon>
        <taxon>Pseudomonadati</taxon>
        <taxon>Pseudomonadota</taxon>
        <taxon>Alphaproteobacteria</taxon>
        <taxon>Hyphomicrobiales</taxon>
        <taxon>Nitrobacteraceae</taxon>
        <taxon>Bradyrhizobium</taxon>
    </lineage>
</organism>
<keyword evidence="1" id="KW-0805">Transcription regulation</keyword>
<reference evidence="5 6" key="1">
    <citation type="submission" date="2020-07" db="EMBL/GenBank/DDBJ databases">
        <title>Bradyrhizobium diversity isolated from nodules of indigenous legumes of Western Australia.</title>
        <authorList>
            <person name="Klepa M.S."/>
        </authorList>
    </citation>
    <scope>NUCLEOTIDE SEQUENCE [LARGE SCALE GENOMIC DNA]</scope>
    <source>
        <strain evidence="5 6">CNPSo 4010</strain>
    </source>
</reference>
<dbReference type="SUPFAM" id="SSF46894">
    <property type="entry name" value="C-terminal effector domain of the bipartite response regulators"/>
    <property type="match status" value="1"/>
</dbReference>
<dbReference type="InterPro" id="IPR036388">
    <property type="entry name" value="WH-like_DNA-bd_sf"/>
</dbReference>
<dbReference type="CDD" id="cd06170">
    <property type="entry name" value="LuxR_C_like"/>
    <property type="match status" value="1"/>
</dbReference>
<dbReference type="EMBL" id="JACCHP010000003">
    <property type="protein sequence ID" value="MBH5397228.1"/>
    <property type="molecule type" value="Genomic_DNA"/>
</dbReference>
<dbReference type="Gene3D" id="1.10.10.10">
    <property type="entry name" value="Winged helix-like DNA-binding domain superfamily/Winged helix DNA-binding domain"/>
    <property type="match status" value="1"/>
</dbReference>
<dbReference type="Pfam" id="PF00196">
    <property type="entry name" value="GerE"/>
    <property type="match status" value="1"/>
</dbReference>
<evidence type="ECO:0000256" key="3">
    <source>
        <dbReference type="ARBA" id="ARBA00023163"/>
    </source>
</evidence>
<dbReference type="SMART" id="SM00421">
    <property type="entry name" value="HTH_LUXR"/>
    <property type="match status" value="1"/>
</dbReference>
<dbReference type="Proteomes" id="UP000807370">
    <property type="component" value="Unassembled WGS sequence"/>
</dbReference>
<evidence type="ECO:0000313" key="5">
    <source>
        <dbReference type="EMBL" id="MBH5397228.1"/>
    </source>
</evidence>